<proteinExistence type="predicted"/>
<dbReference type="Proteomes" id="UP000245977">
    <property type="component" value="Chromosome"/>
</dbReference>
<dbReference type="Gene3D" id="3.40.630.30">
    <property type="match status" value="1"/>
</dbReference>
<keyword evidence="5" id="KW-1185">Reference proteome</keyword>
<name>A0A2S2FGP9_9GAMM</name>
<dbReference type="STRING" id="1871111.GCA_001704615_02507"/>
<evidence type="ECO:0000313" key="5">
    <source>
        <dbReference type="Proteomes" id="UP000245977"/>
    </source>
</evidence>
<dbReference type="PROSITE" id="PS51186">
    <property type="entry name" value="GNAT"/>
    <property type="match status" value="1"/>
</dbReference>
<evidence type="ECO:0000256" key="2">
    <source>
        <dbReference type="ARBA" id="ARBA00023315"/>
    </source>
</evidence>
<dbReference type="PANTHER" id="PTHR43800">
    <property type="entry name" value="PEPTIDYL-LYSINE N-ACETYLTRANSFERASE YJAB"/>
    <property type="match status" value="1"/>
</dbReference>
<evidence type="ECO:0000313" key="4">
    <source>
        <dbReference type="EMBL" id="AWL30124.1"/>
    </source>
</evidence>
<dbReference type="KEGG" id="adv:DJ533_16900"/>
<dbReference type="EMBL" id="CP029397">
    <property type="protein sequence ID" value="AWL30124.1"/>
    <property type="molecule type" value="Genomic_DNA"/>
</dbReference>
<keyword evidence="2" id="KW-0012">Acyltransferase</keyword>
<accession>A0A2S2FGP9</accession>
<reference evidence="4" key="1">
    <citation type="submission" date="2019-08" db="EMBL/GenBank/DDBJ databases">
        <title>The complete genome of Acinetobacter defluvii strain WCHAD010030.</title>
        <authorList>
            <person name="Hu Y."/>
            <person name="Qin J."/>
            <person name="Feng Y."/>
            <person name="Zong Z."/>
        </authorList>
    </citation>
    <scope>NUCLEOTIDE SEQUENCE</scope>
    <source>
        <strain evidence="4">WCHA30</strain>
    </source>
</reference>
<evidence type="ECO:0000259" key="3">
    <source>
        <dbReference type="PROSITE" id="PS51186"/>
    </source>
</evidence>
<evidence type="ECO:0000256" key="1">
    <source>
        <dbReference type="ARBA" id="ARBA00022679"/>
    </source>
</evidence>
<dbReference type="RefSeq" id="WP_065993382.1">
    <property type="nucleotide sequence ID" value="NZ_CP029397.2"/>
</dbReference>
<dbReference type="PANTHER" id="PTHR43800:SF1">
    <property type="entry name" value="PEPTIDYL-LYSINE N-ACETYLTRANSFERASE YJAB"/>
    <property type="match status" value="1"/>
</dbReference>
<dbReference type="CDD" id="cd04301">
    <property type="entry name" value="NAT_SF"/>
    <property type="match status" value="1"/>
</dbReference>
<protein>
    <submittedName>
        <fullName evidence="4">GNAT family N-acetyltransferase</fullName>
    </submittedName>
</protein>
<sequence length="148" mass="17610">MQTEIRSSQPDQHPALFSVWQQCVDAKQHFFQHQHILKIRELLTVHHYFEHMQLFHLELNQKIIGFIGIAYRKIEMLYVHPQYAGLGFGSMLLKYALKLGVQEVDVFESNVKEFRFYQKHGFQLSARSKWDTQGYPCPTLHLRFHAHT</sequence>
<dbReference type="OrthoDB" id="9789605at2"/>
<organism evidence="4 5">
    <name type="scientific">Acinetobacter defluvii</name>
    <dbReference type="NCBI Taxonomy" id="1871111"/>
    <lineage>
        <taxon>Bacteria</taxon>
        <taxon>Pseudomonadati</taxon>
        <taxon>Pseudomonadota</taxon>
        <taxon>Gammaproteobacteria</taxon>
        <taxon>Moraxellales</taxon>
        <taxon>Moraxellaceae</taxon>
        <taxon>Acinetobacter</taxon>
    </lineage>
</organism>
<dbReference type="InterPro" id="IPR000182">
    <property type="entry name" value="GNAT_dom"/>
</dbReference>
<dbReference type="SUPFAM" id="SSF55729">
    <property type="entry name" value="Acyl-CoA N-acyltransferases (Nat)"/>
    <property type="match status" value="1"/>
</dbReference>
<gene>
    <name evidence="4" type="ORF">DJ533_16900</name>
</gene>
<dbReference type="InterPro" id="IPR016181">
    <property type="entry name" value="Acyl_CoA_acyltransferase"/>
</dbReference>
<feature type="domain" description="N-acetyltransferase" evidence="3">
    <location>
        <begin position="3"/>
        <end position="138"/>
    </location>
</feature>
<keyword evidence="1" id="KW-0808">Transferase</keyword>
<dbReference type="AlphaFoldDB" id="A0A2S2FGP9"/>
<dbReference type="Pfam" id="PF13508">
    <property type="entry name" value="Acetyltransf_7"/>
    <property type="match status" value="1"/>
</dbReference>
<dbReference type="GO" id="GO:0016747">
    <property type="term" value="F:acyltransferase activity, transferring groups other than amino-acyl groups"/>
    <property type="evidence" value="ECO:0007669"/>
    <property type="project" value="InterPro"/>
</dbReference>